<reference evidence="2 3" key="1">
    <citation type="submission" date="2022-03" db="EMBL/GenBank/DDBJ databases">
        <authorList>
            <person name="Jo J.-H."/>
            <person name="Im W.-T."/>
        </authorList>
    </citation>
    <scope>NUCLEOTIDE SEQUENCE [LARGE SCALE GENOMIC DNA]</scope>
    <source>
        <strain evidence="2 3">MA9</strain>
    </source>
</reference>
<dbReference type="RefSeq" id="WP_241371111.1">
    <property type="nucleotide sequence ID" value="NZ_JAKZFC010000013.1"/>
</dbReference>
<proteinExistence type="predicted"/>
<dbReference type="Proteomes" id="UP001316087">
    <property type="component" value="Unassembled WGS sequence"/>
</dbReference>
<name>A0ABS9UHZ1_9BACL</name>
<keyword evidence="1" id="KW-0812">Transmembrane</keyword>
<organism evidence="2 3">
    <name type="scientific">Solibacillus palustris</name>
    <dbReference type="NCBI Taxonomy" id="2908203"/>
    <lineage>
        <taxon>Bacteria</taxon>
        <taxon>Bacillati</taxon>
        <taxon>Bacillota</taxon>
        <taxon>Bacilli</taxon>
        <taxon>Bacillales</taxon>
        <taxon>Caryophanaceae</taxon>
        <taxon>Solibacillus</taxon>
    </lineage>
</organism>
<sequence length="128" mass="14394">MNYLKERNKMIVLLVVGVVILIGVLYLLSSTGNGVFLASYSGIFIIFALVLYPLALVYGRSQMVDIFHSIRIGARQPFLTKKANSPWKVLTAALNTVIALLTIIFFGWIYGAYTAYQKLQMLKSYHVK</sequence>
<accession>A0ABS9UHZ1</accession>
<comment type="caution">
    <text evidence="2">The sequence shown here is derived from an EMBL/GenBank/DDBJ whole genome shotgun (WGS) entry which is preliminary data.</text>
</comment>
<dbReference type="EMBL" id="JAKZFC010000013">
    <property type="protein sequence ID" value="MCH7323951.1"/>
    <property type="molecule type" value="Genomic_DNA"/>
</dbReference>
<keyword evidence="1" id="KW-1133">Transmembrane helix</keyword>
<feature type="transmembrane region" description="Helical" evidence="1">
    <location>
        <begin position="12"/>
        <end position="29"/>
    </location>
</feature>
<keyword evidence="1" id="KW-0472">Membrane</keyword>
<keyword evidence="3" id="KW-1185">Reference proteome</keyword>
<feature type="transmembrane region" description="Helical" evidence="1">
    <location>
        <begin position="89"/>
        <end position="113"/>
    </location>
</feature>
<feature type="transmembrane region" description="Helical" evidence="1">
    <location>
        <begin position="35"/>
        <end position="58"/>
    </location>
</feature>
<evidence type="ECO:0000313" key="2">
    <source>
        <dbReference type="EMBL" id="MCH7323951.1"/>
    </source>
</evidence>
<protein>
    <submittedName>
        <fullName evidence="2">Uncharacterized protein</fullName>
    </submittedName>
</protein>
<evidence type="ECO:0000256" key="1">
    <source>
        <dbReference type="SAM" id="Phobius"/>
    </source>
</evidence>
<gene>
    <name evidence="2" type="ORF">LZ480_18985</name>
</gene>
<evidence type="ECO:0000313" key="3">
    <source>
        <dbReference type="Proteomes" id="UP001316087"/>
    </source>
</evidence>